<sequence>MKSLFVLIISSFLLSSLSAQTLKDCSSCATKLIQIEQIKDLSIDELRFLANDLFARRGYKFSDSNIDSYYSEKSWYKPVANNNKIIFNTVEKQNIKILQDKTTELKAERDKLINELKVFKAALQSNNKSDLQRKYNFETNDIENRKDIAYLEKTLEQVNLDDINWSKHKGIYEVTVDNGDYVMNYEISIDREKVNIKYANQGGSEYSELVYPNYMITEYTYLWKFEWKNGRLRFVDFIVAG</sequence>
<feature type="domain" description="YARHG" evidence="2">
    <location>
        <begin position="21"/>
        <end position="101"/>
    </location>
</feature>
<protein>
    <submittedName>
        <fullName evidence="3">YARHG domain-containing protein</fullName>
    </submittedName>
</protein>
<dbReference type="InterPro" id="IPR038434">
    <property type="entry name" value="YARHG_sf"/>
</dbReference>
<reference evidence="3 4" key="1">
    <citation type="submission" date="2024-01" db="EMBL/GenBank/DDBJ databases">
        <title>Sphingobacterium tenebrionis sp. nov., a novel endophyte isolated from tenebrio molitor intestines.</title>
        <authorList>
            <person name="Zhang C."/>
        </authorList>
    </citation>
    <scope>NUCLEOTIDE SEQUENCE [LARGE SCALE GENOMIC DNA]</scope>
    <source>
        <strain evidence="3 4">PU5-4</strain>
    </source>
</reference>
<dbReference type="RefSeq" id="WP_134776622.1">
    <property type="nucleotide sequence ID" value="NZ_JAYLLN010000010.1"/>
</dbReference>
<accession>A0ABU8I5N5</accession>
<evidence type="ECO:0000259" key="2">
    <source>
        <dbReference type="SMART" id="SM01324"/>
    </source>
</evidence>
<feature type="signal peptide" evidence="1">
    <location>
        <begin position="1"/>
        <end position="19"/>
    </location>
</feature>
<keyword evidence="4" id="KW-1185">Reference proteome</keyword>
<dbReference type="Gene3D" id="1.20.58.1690">
    <property type="match status" value="1"/>
</dbReference>
<dbReference type="Proteomes" id="UP001363035">
    <property type="component" value="Unassembled WGS sequence"/>
</dbReference>
<organism evidence="3 4">
    <name type="scientific">Sphingobacterium tenebrionis</name>
    <dbReference type="NCBI Taxonomy" id="3111775"/>
    <lineage>
        <taxon>Bacteria</taxon>
        <taxon>Pseudomonadati</taxon>
        <taxon>Bacteroidota</taxon>
        <taxon>Sphingobacteriia</taxon>
        <taxon>Sphingobacteriales</taxon>
        <taxon>Sphingobacteriaceae</taxon>
        <taxon>Sphingobacterium</taxon>
    </lineage>
</organism>
<gene>
    <name evidence="3" type="ORF">VJ786_06230</name>
</gene>
<evidence type="ECO:0000313" key="4">
    <source>
        <dbReference type="Proteomes" id="UP001363035"/>
    </source>
</evidence>
<proteinExistence type="predicted"/>
<dbReference type="SMART" id="SM01324">
    <property type="entry name" value="YARHG"/>
    <property type="match status" value="1"/>
</dbReference>
<evidence type="ECO:0000313" key="3">
    <source>
        <dbReference type="EMBL" id="MEI5984495.1"/>
    </source>
</evidence>
<dbReference type="Pfam" id="PF13308">
    <property type="entry name" value="YARHG"/>
    <property type="match status" value="1"/>
</dbReference>
<feature type="chain" id="PRO_5046002225" evidence="1">
    <location>
        <begin position="20"/>
        <end position="241"/>
    </location>
</feature>
<name>A0ABU8I5N5_9SPHI</name>
<keyword evidence="1" id="KW-0732">Signal</keyword>
<comment type="caution">
    <text evidence="3">The sequence shown here is derived from an EMBL/GenBank/DDBJ whole genome shotgun (WGS) entry which is preliminary data.</text>
</comment>
<dbReference type="InterPro" id="IPR025582">
    <property type="entry name" value="YARHG_dom"/>
</dbReference>
<evidence type="ECO:0000256" key="1">
    <source>
        <dbReference type="SAM" id="SignalP"/>
    </source>
</evidence>
<dbReference type="EMBL" id="JAYLLN010000010">
    <property type="protein sequence ID" value="MEI5984495.1"/>
    <property type="molecule type" value="Genomic_DNA"/>
</dbReference>